<evidence type="ECO:0008006" key="4">
    <source>
        <dbReference type="Google" id="ProtNLM"/>
    </source>
</evidence>
<evidence type="ECO:0000313" key="3">
    <source>
        <dbReference type="Proteomes" id="UP001152604"/>
    </source>
</evidence>
<feature type="region of interest" description="Disordered" evidence="1">
    <location>
        <begin position="1"/>
        <end position="24"/>
    </location>
</feature>
<evidence type="ECO:0000256" key="1">
    <source>
        <dbReference type="SAM" id="MobiDB-lite"/>
    </source>
</evidence>
<accession>A0ABM9EDH2</accession>
<proteinExistence type="predicted"/>
<dbReference type="EMBL" id="CAKXZS010000053">
    <property type="protein sequence ID" value="CAH2406837.1"/>
    <property type="molecule type" value="Genomic_DNA"/>
</dbReference>
<gene>
    <name evidence="2" type="ORF">MES4922_570005</name>
</gene>
<dbReference type="Proteomes" id="UP001152604">
    <property type="component" value="Unassembled WGS sequence"/>
</dbReference>
<protein>
    <recommendedName>
        <fullName evidence="4">HNH endonuclease</fullName>
    </recommendedName>
</protein>
<sequence>MRALNNKAGPIRVRARASPAGAVGCDHPELRDHIGSQFRPGMSWERYRQWEVDHVKPLGLARDIGELIQLCHYTNLQPLWRRENRAKGGP</sequence>
<comment type="caution">
    <text evidence="2">The sequence shown here is derived from an EMBL/GenBank/DDBJ whole genome shotgun (WGS) entry which is preliminary data.</text>
</comment>
<organism evidence="2 3">
    <name type="scientific">Mesorhizobium ventifaucium</name>
    <dbReference type="NCBI Taxonomy" id="666020"/>
    <lineage>
        <taxon>Bacteria</taxon>
        <taxon>Pseudomonadati</taxon>
        <taxon>Pseudomonadota</taxon>
        <taxon>Alphaproteobacteria</taxon>
        <taxon>Hyphomicrobiales</taxon>
        <taxon>Phyllobacteriaceae</taxon>
        <taxon>Mesorhizobium</taxon>
    </lineage>
</organism>
<name>A0ABM9EDH2_9HYPH</name>
<keyword evidence="3" id="KW-1185">Reference proteome</keyword>
<evidence type="ECO:0000313" key="2">
    <source>
        <dbReference type="EMBL" id="CAH2406837.1"/>
    </source>
</evidence>
<reference evidence="2" key="1">
    <citation type="submission" date="2022-03" db="EMBL/GenBank/DDBJ databases">
        <authorList>
            <person name="Brunel B."/>
        </authorList>
    </citation>
    <scope>NUCLEOTIDE SEQUENCE</scope>
    <source>
        <strain evidence="2">STM4922sample</strain>
    </source>
</reference>